<evidence type="ECO:0000256" key="2">
    <source>
        <dbReference type="ARBA" id="ARBA00022801"/>
    </source>
</evidence>
<dbReference type="PANTHER" id="PTHR41286:SF1">
    <property type="entry name" value="HNH NUCLEASE YAJD-RELATED"/>
    <property type="match status" value="1"/>
</dbReference>
<name>A0A1Z5IYT7_9LACO</name>
<accession>A0A1Z5IYT7</accession>
<dbReference type="SMART" id="SM00507">
    <property type="entry name" value="HNHc"/>
    <property type="match status" value="1"/>
</dbReference>
<keyword evidence="1" id="KW-0540">Nuclease</keyword>
<dbReference type="CDD" id="cd00085">
    <property type="entry name" value="HNHc"/>
    <property type="match status" value="1"/>
</dbReference>
<evidence type="ECO:0000256" key="3">
    <source>
        <dbReference type="ARBA" id="ARBA00038412"/>
    </source>
</evidence>
<dbReference type="Gene3D" id="1.10.30.50">
    <property type="match status" value="1"/>
</dbReference>
<dbReference type="InterPro" id="IPR003615">
    <property type="entry name" value="HNH_nuc"/>
</dbReference>
<evidence type="ECO:0000256" key="1">
    <source>
        <dbReference type="ARBA" id="ARBA00022722"/>
    </source>
</evidence>
<gene>
    <name evidence="6" type="ORF">IWT25_02303</name>
</gene>
<feature type="domain" description="HNH nuclease" evidence="5">
    <location>
        <begin position="23"/>
        <end position="79"/>
    </location>
</feature>
<protein>
    <recommendedName>
        <fullName evidence="4">Putative HNH nuclease YajD</fullName>
    </recommendedName>
</protein>
<sequence length="112" mass="13428">MIQRRYQHDAKTEAFYHSSDWRSVRELVLRRDHFLCQECLRQGIVHTGNTVHHIVPLKDDWNKRLDLDNLETICLACHNKEHFEKGYSQEQKDTDRHAKMMGAVLFKRNPEL</sequence>
<dbReference type="GO" id="GO:0008270">
    <property type="term" value="F:zinc ion binding"/>
    <property type="evidence" value="ECO:0007669"/>
    <property type="project" value="InterPro"/>
</dbReference>
<dbReference type="InterPro" id="IPR002711">
    <property type="entry name" value="HNH"/>
</dbReference>
<reference evidence="6 7" key="1">
    <citation type="submission" date="2015-11" db="EMBL/GenBank/DDBJ databases">
        <title>Draft genome sequences of new species of the genus Lactobacillus isolated from orchardgrass silage.</title>
        <authorList>
            <person name="Tohno M."/>
            <person name="Tanizawa Y."/>
            <person name="Arita M."/>
        </authorList>
    </citation>
    <scope>NUCLEOTIDE SEQUENCE [LARGE SCALE GENOMIC DNA]</scope>
    <source>
        <strain evidence="6 7">IWT25</strain>
    </source>
</reference>
<evidence type="ECO:0000256" key="4">
    <source>
        <dbReference type="ARBA" id="ARBA00040194"/>
    </source>
</evidence>
<evidence type="ECO:0000313" key="6">
    <source>
        <dbReference type="EMBL" id="GAX06955.1"/>
    </source>
</evidence>
<comment type="caution">
    <text evidence="6">The sequence shown here is derived from an EMBL/GenBank/DDBJ whole genome shotgun (WGS) entry which is preliminary data.</text>
</comment>
<comment type="similarity">
    <text evidence="3">Belongs to the HNH nuclease family.</text>
</comment>
<dbReference type="AlphaFoldDB" id="A0A1Z5IYT7"/>
<dbReference type="GO" id="GO:0016787">
    <property type="term" value="F:hydrolase activity"/>
    <property type="evidence" value="ECO:0007669"/>
    <property type="project" value="UniProtKB-KW"/>
</dbReference>
<dbReference type="GO" id="GO:0005829">
    <property type="term" value="C:cytosol"/>
    <property type="evidence" value="ECO:0007669"/>
    <property type="project" value="TreeGrafter"/>
</dbReference>
<evidence type="ECO:0000259" key="5">
    <source>
        <dbReference type="SMART" id="SM00507"/>
    </source>
</evidence>
<evidence type="ECO:0000313" key="7">
    <source>
        <dbReference type="Proteomes" id="UP000198414"/>
    </source>
</evidence>
<keyword evidence="2" id="KW-0378">Hydrolase</keyword>
<dbReference type="Proteomes" id="UP000198414">
    <property type="component" value="Unassembled WGS sequence"/>
</dbReference>
<organism evidence="6 7">
    <name type="scientific">Secundilactobacillus pentosiphilus</name>
    <dbReference type="NCBI Taxonomy" id="1714682"/>
    <lineage>
        <taxon>Bacteria</taxon>
        <taxon>Bacillati</taxon>
        <taxon>Bacillota</taxon>
        <taxon>Bacilli</taxon>
        <taxon>Lactobacillales</taxon>
        <taxon>Lactobacillaceae</taxon>
        <taxon>Secundilactobacillus</taxon>
    </lineage>
</organism>
<dbReference type="EMBL" id="BCMI01000031">
    <property type="protein sequence ID" value="GAX06955.1"/>
    <property type="molecule type" value="Genomic_DNA"/>
</dbReference>
<proteinExistence type="inferred from homology"/>
<dbReference type="OrthoDB" id="9811997at2"/>
<dbReference type="PANTHER" id="PTHR41286">
    <property type="entry name" value="HNH NUCLEASE YAJD-RELATED"/>
    <property type="match status" value="1"/>
</dbReference>
<dbReference type="GO" id="GO:0003676">
    <property type="term" value="F:nucleic acid binding"/>
    <property type="evidence" value="ECO:0007669"/>
    <property type="project" value="InterPro"/>
</dbReference>
<keyword evidence="6" id="KW-0255">Endonuclease</keyword>
<dbReference type="GO" id="GO:0004519">
    <property type="term" value="F:endonuclease activity"/>
    <property type="evidence" value="ECO:0007669"/>
    <property type="project" value="UniProtKB-KW"/>
</dbReference>
<dbReference type="Pfam" id="PF01844">
    <property type="entry name" value="HNH"/>
    <property type="match status" value="1"/>
</dbReference>